<evidence type="ECO:0000256" key="2">
    <source>
        <dbReference type="SAM" id="Phobius"/>
    </source>
</evidence>
<protein>
    <submittedName>
        <fullName evidence="3">Uncharacterized protein</fullName>
    </submittedName>
</protein>
<feature type="transmembrane region" description="Helical" evidence="2">
    <location>
        <begin position="130"/>
        <end position="152"/>
    </location>
</feature>
<dbReference type="AlphaFoldDB" id="A0A6C0KBT5"/>
<sequence length="205" mass="23484">MAPYSMRFTPARAEHLRKNANESESDGESDGDNAAMTANYMELKNQTKKQLDKIKLAIKRELSSDHSDGVNSKDLEDLEDYYERAIQMRMMRVTTLEEELKSEKEKTIALTERVVKVRDIAKMRKFQAKVWLMLTTCSIFEVWFPGTTLYAGRNFIVPALKELIYGTSTLSYWARSALGLHVAGYYILMSGAHKIARKLINLSPF</sequence>
<proteinExistence type="predicted"/>
<evidence type="ECO:0000256" key="1">
    <source>
        <dbReference type="SAM" id="MobiDB-lite"/>
    </source>
</evidence>
<reference evidence="3" key="1">
    <citation type="journal article" date="2020" name="Nature">
        <title>Giant virus diversity and host interactions through global metagenomics.</title>
        <authorList>
            <person name="Schulz F."/>
            <person name="Roux S."/>
            <person name="Paez-Espino D."/>
            <person name="Jungbluth S."/>
            <person name="Walsh D.A."/>
            <person name="Denef V.J."/>
            <person name="McMahon K.D."/>
            <person name="Konstantinidis K.T."/>
            <person name="Eloe-Fadrosh E.A."/>
            <person name="Kyrpides N.C."/>
            <person name="Woyke T."/>
        </authorList>
    </citation>
    <scope>NUCLEOTIDE SEQUENCE</scope>
    <source>
        <strain evidence="3">GVMAG-S-1102113-126</strain>
    </source>
</reference>
<keyword evidence="2" id="KW-0472">Membrane</keyword>
<dbReference type="EMBL" id="MN740844">
    <property type="protein sequence ID" value="QHU14651.1"/>
    <property type="molecule type" value="Genomic_DNA"/>
</dbReference>
<feature type="compositionally biased region" description="Basic and acidic residues" evidence="1">
    <location>
        <begin position="12"/>
        <end position="21"/>
    </location>
</feature>
<organism evidence="3">
    <name type="scientific">viral metagenome</name>
    <dbReference type="NCBI Taxonomy" id="1070528"/>
    <lineage>
        <taxon>unclassified sequences</taxon>
        <taxon>metagenomes</taxon>
        <taxon>organismal metagenomes</taxon>
    </lineage>
</organism>
<feature type="transmembrane region" description="Helical" evidence="2">
    <location>
        <begin position="172"/>
        <end position="188"/>
    </location>
</feature>
<feature type="region of interest" description="Disordered" evidence="1">
    <location>
        <begin position="1"/>
        <end position="39"/>
    </location>
</feature>
<accession>A0A6C0KBT5</accession>
<name>A0A6C0KBT5_9ZZZZ</name>
<keyword evidence="2" id="KW-1133">Transmembrane helix</keyword>
<keyword evidence="2" id="KW-0812">Transmembrane</keyword>
<evidence type="ECO:0000313" key="3">
    <source>
        <dbReference type="EMBL" id="QHU14651.1"/>
    </source>
</evidence>